<dbReference type="AlphaFoldDB" id="A0A841JSS9"/>
<feature type="domain" description="N-acetyltransferase" evidence="1">
    <location>
        <begin position="5"/>
        <end position="111"/>
    </location>
</feature>
<proteinExistence type="predicted"/>
<reference evidence="2 3" key="1">
    <citation type="submission" date="2020-08" db="EMBL/GenBank/DDBJ databases">
        <title>Genomic Encyclopedia of Type Strains, Phase IV (KMG-IV): sequencing the most valuable type-strain genomes for metagenomic binning, comparative biology and taxonomic classification.</title>
        <authorList>
            <person name="Goeker M."/>
        </authorList>
    </citation>
    <scope>NUCLEOTIDE SEQUENCE [LARGE SCALE GENOMIC DNA]</scope>
    <source>
        <strain evidence="2 3">DSM 103733</strain>
    </source>
</reference>
<dbReference type="Proteomes" id="UP000538666">
    <property type="component" value="Unassembled WGS sequence"/>
</dbReference>
<evidence type="ECO:0000259" key="1">
    <source>
        <dbReference type="Pfam" id="PF13302"/>
    </source>
</evidence>
<dbReference type="Gene3D" id="3.40.630.30">
    <property type="match status" value="1"/>
</dbReference>
<evidence type="ECO:0000313" key="3">
    <source>
        <dbReference type="Proteomes" id="UP000538666"/>
    </source>
</evidence>
<gene>
    <name evidence="2" type="ORF">HNQ77_002318</name>
</gene>
<dbReference type="GO" id="GO:0016747">
    <property type="term" value="F:acyltransferase activity, transferring groups other than amino-acyl groups"/>
    <property type="evidence" value="ECO:0007669"/>
    <property type="project" value="InterPro"/>
</dbReference>
<protein>
    <submittedName>
        <fullName evidence="2">RimJ/RimL family protein N-acetyltransferase</fullName>
    </submittedName>
</protein>
<dbReference type="PANTHER" id="PTHR43792">
    <property type="entry name" value="GNAT FAMILY, PUTATIVE (AFU_ORTHOLOGUE AFUA_3G00765)-RELATED-RELATED"/>
    <property type="match status" value="1"/>
</dbReference>
<comment type="caution">
    <text evidence="2">The sequence shown here is derived from an EMBL/GenBank/DDBJ whole genome shotgun (WGS) entry which is preliminary data.</text>
</comment>
<evidence type="ECO:0000313" key="2">
    <source>
        <dbReference type="EMBL" id="MBB6144366.1"/>
    </source>
</evidence>
<dbReference type="CDD" id="cd04301">
    <property type="entry name" value="NAT_SF"/>
    <property type="match status" value="1"/>
</dbReference>
<dbReference type="SUPFAM" id="SSF55729">
    <property type="entry name" value="Acyl-CoA N-acyltransferases (Nat)"/>
    <property type="match status" value="1"/>
</dbReference>
<dbReference type="PANTHER" id="PTHR43792:SF1">
    <property type="entry name" value="N-ACETYLTRANSFERASE DOMAIN-CONTAINING PROTEIN"/>
    <property type="match status" value="1"/>
</dbReference>
<dbReference type="Pfam" id="PF13302">
    <property type="entry name" value="Acetyltransf_3"/>
    <property type="match status" value="1"/>
</dbReference>
<dbReference type="EMBL" id="JACHEK010000004">
    <property type="protein sequence ID" value="MBB6144366.1"/>
    <property type="molecule type" value="Genomic_DNA"/>
</dbReference>
<organism evidence="2 3">
    <name type="scientific">Silvibacterium bohemicum</name>
    <dbReference type="NCBI Taxonomy" id="1577686"/>
    <lineage>
        <taxon>Bacteria</taxon>
        <taxon>Pseudomonadati</taxon>
        <taxon>Acidobacteriota</taxon>
        <taxon>Terriglobia</taxon>
        <taxon>Terriglobales</taxon>
        <taxon>Acidobacteriaceae</taxon>
        <taxon>Silvibacterium</taxon>
    </lineage>
</organism>
<keyword evidence="2" id="KW-0808">Transferase</keyword>
<dbReference type="InterPro" id="IPR016181">
    <property type="entry name" value="Acyl_CoA_acyltransferase"/>
</dbReference>
<accession>A0A841JSS9</accession>
<name>A0A841JSS9_9BACT</name>
<dbReference type="InterPro" id="IPR051531">
    <property type="entry name" value="N-acetyltransferase"/>
</dbReference>
<keyword evidence="3" id="KW-1185">Reference proteome</keyword>
<dbReference type="InterPro" id="IPR000182">
    <property type="entry name" value="GNAT_dom"/>
</dbReference>
<sequence length="111" mass="12255">MALTLWGSTEVSALIGGPFTTAEVHARLRREIDTMNAHKVQYWPVFFLQDNELAGCAGLRPYRTGEDVFELGVHLRPSYWGQGIALEAALAVVAYAFEHMAAKSLFAGHHP</sequence>